<accession>A0AA48L2Q2</accession>
<dbReference type="RefSeq" id="XP_060455244.1">
    <property type="nucleotide sequence ID" value="XM_060598451.1"/>
</dbReference>
<dbReference type="EMBL" id="AP028214">
    <property type="protein sequence ID" value="BEI89978.1"/>
    <property type="molecule type" value="Genomic_DNA"/>
</dbReference>
<evidence type="ECO:0000313" key="2">
    <source>
        <dbReference type="Proteomes" id="UP001233271"/>
    </source>
</evidence>
<organism evidence="1 2">
    <name type="scientific">Cutaneotrichosporon cavernicola</name>
    <dbReference type="NCBI Taxonomy" id="279322"/>
    <lineage>
        <taxon>Eukaryota</taxon>
        <taxon>Fungi</taxon>
        <taxon>Dikarya</taxon>
        <taxon>Basidiomycota</taxon>
        <taxon>Agaricomycotina</taxon>
        <taxon>Tremellomycetes</taxon>
        <taxon>Trichosporonales</taxon>
        <taxon>Trichosporonaceae</taxon>
        <taxon>Cutaneotrichosporon</taxon>
    </lineage>
</organism>
<protein>
    <submittedName>
        <fullName evidence="1">Uncharacterized protein</fullName>
    </submittedName>
</protein>
<gene>
    <name evidence="1" type="ORF">CcaverHIS019_0300480</name>
</gene>
<evidence type="ECO:0000313" key="1">
    <source>
        <dbReference type="EMBL" id="BEI89978.1"/>
    </source>
</evidence>
<proteinExistence type="predicted"/>
<keyword evidence="2" id="KW-1185">Reference proteome</keyword>
<dbReference type="AlphaFoldDB" id="A0AA48L2Q2"/>
<sequence>MVRGSPFWPTMGQDELRHLMLSMEADNDNLPMSTTRSGYMPPGYFRKRALQLRKRNVLPDDVAERYLELERKASQTLSGLMSARHSPCAHTAFLPSPTQVEEDEVANVLSFNATVHQPASSPACEMADEEVILVPRPGNGLEYIQTYIDTRYQMLSSLPSPAASTVSRDITSPAPISQANSPLNDIQFTLADYIVDDYYGNGCDDIEVDTHPSSPHSVYSTPSTAIPSPYNKLNRSGAFPLPRRHDSAVARLPNPQSRVVTHASKPMTWVNGVPLVGTTPPPPSRSTMVHGRSLANAPPPTQSRWSKAPQDLPKDYFGGPGFAPVRPSTFGFNRKQTMTPHPAAPAALAPLPLPQHHHPQPQPTSYWEAPIDSNPSDLHFGYPVARLATPPPLACHSEGHHRVAHLDEQVEWALAYWFTGLIVNRLAYPNASTVNRSRPQMTMGHFDPYHVVSSGHSYSDGHIVVATELVHHMFNVINRIKTAETFVAAVYFLHRLALHDVDGLHGSEFRAHLVPRHPGDVPFALERRVAAIVISLAHNTLEDRDFHLPNNMMWEIGHMERTRFNLLKKHALQDMTWDVNITSEAWRQHIANVGLALYPADPCCSTATVTLLLEHREILSGLFSFMWNAANALCYGPESLYCSPATVAPPLMSRDCSTQGPNYGHCHSHGQSPDPKARAFAYDKHADPYSRAYPESDARWHSSPFDYTAASAYEAHGLANRAQQHSLPSQPACGSSSVRHSRDFEHVLSQPHETYSPIPPSHALPAAADTSPPLEEVYLSRTASQEARARRARDAYMLEQKARARRTAEARELEEQAQRQHTFVFDNEIEAPHVVLAAVGDVSLEQCAAPARSHRREVTKQMRTKELRAKRARALYLQRTYGPKSRNMILA</sequence>
<name>A0AA48L2Q2_9TREE</name>
<reference evidence="1" key="1">
    <citation type="journal article" date="2023" name="BMC Genomics">
        <title>Chromosome-level genome assemblies of Cutaneotrichosporon spp. (Trichosporonales, Basidiomycota) reveal imbalanced evolution between nucleotide sequences and chromosome synteny.</title>
        <authorList>
            <person name="Kobayashi Y."/>
            <person name="Kayamori A."/>
            <person name="Aoki K."/>
            <person name="Shiwa Y."/>
            <person name="Matsutani M."/>
            <person name="Fujita N."/>
            <person name="Sugita T."/>
            <person name="Iwasaki W."/>
            <person name="Tanaka N."/>
            <person name="Takashima M."/>
        </authorList>
    </citation>
    <scope>NUCLEOTIDE SEQUENCE</scope>
    <source>
        <strain evidence="1">HIS019</strain>
    </source>
</reference>
<dbReference type="GeneID" id="85493849"/>
<dbReference type="KEGG" id="ccac:CcaHIS019_0300480"/>
<dbReference type="Proteomes" id="UP001233271">
    <property type="component" value="Chromosome 3"/>
</dbReference>